<name>A0A6B0U2C1_IXORI</name>
<feature type="transmembrane region" description="Helical" evidence="1">
    <location>
        <begin position="7"/>
        <end position="25"/>
    </location>
</feature>
<evidence type="ECO:0000313" key="2">
    <source>
        <dbReference type="EMBL" id="MXU83327.1"/>
    </source>
</evidence>
<protein>
    <submittedName>
        <fullName evidence="2">Uncharacterized protein</fullName>
    </submittedName>
</protein>
<sequence length="74" mass="8455">MIVLKNIIVLFLLSSFVELLLLQSLHPLGLIQFTLVCFLTYLIHFLSFSFSFLTSFGRKGNFLAPGNRLLSFPF</sequence>
<dbReference type="EMBL" id="GIFC01001244">
    <property type="protein sequence ID" value="MXU83327.1"/>
    <property type="molecule type" value="Transcribed_RNA"/>
</dbReference>
<evidence type="ECO:0000256" key="1">
    <source>
        <dbReference type="SAM" id="Phobius"/>
    </source>
</evidence>
<dbReference type="AlphaFoldDB" id="A0A6B0U2C1"/>
<keyword evidence="1" id="KW-0812">Transmembrane</keyword>
<organism evidence="2">
    <name type="scientific">Ixodes ricinus</name>
    <name type="common">Common tick</name>
    <name type="synonym">Acarus ricinus</name>
    <dbReference type="NCBI Taxonomy" id="34613"/>
    <lineage>
        <taxon>Eukaryota</taxon>
        <taxon>Metazoa</taxon>
        <taxon>Ecdysozoa</taxon>
        <taxon>Arthropoda</taxon>
        <taxon>Chelicerata</taxon>
        <taxon>Arachnida</taxon>
        <taxon>Acari</taxon>
        <taxon>Parasitiformes</taxon>
        <taxon>Ixodida</taxon>
        <taxon>Ixodoidea</taxon>
        <taxon>Ixodidae</taxon>
        <taxon>Ixodinae</taxon>
        <taxon>Ixodes</taxon>
    </lineage>
</organism>
<keyword evidence="1" id="KW-0472">Membrane</keyword>
<feature type="transmembrane region" description="Helical" evidence="1">
    <location>
        <begin position="31"/>
        <end position="53"/>
    </location>
</feature>
<proteinExistence type="predicted"/>
<keyword evidence="1" id="KW-1133">Transmembrane helix</keyword>
<accession>A0A6B0U2C1</accession>
<reference evidence="2" key="1">
    <citation type="submission" date="2019-12" db="EMBL/GenBank/DDBJ databases">
        <title>An insight into the sialome of adult female Ixodes ricinus ticks feeding for 6 days.</title>
        <authorList>
            <person name="Perner J."/>
            <person name="Ribeiro J.M.C."/>
        </authorList>
    </citation>
    <scope>NUCLEOTIDE SEQUENCE</scope>
    <source>
        <strain evidence="2">Semi-engorged</strain>
        <tissue evidence="2">Salivary glands</tissue>
    </source>
</reference>